<dbReference type="InterPro" id="IPR033900">
    <property type="entry name" value="Gram_neg_porin_domain"/>
</dbReference>
<evidence type="ECO:0000256" key="3">
    <source>
        <dbReference type="ARBA" id="ARBA00022448"/>
    </source>
</evidence>
<dbReference type="Pfam" id="PF13609">
    <property type="entry name" value="Porin_4"/>
    <property type="match status" value="1"/>
</dbReference>
<keyword evidence="9" id="KW-0472">Membrane</keyword>
<comment type="subunit">
    <text evidence="2">Homotrimer.</text>
</comment>
<evidence type="ECO:0000256" key="7">
    <source>
        <dbReference type="ARBA" id="ARBA00023065"/>
    </source>
</evidence>
<dbReference type="PANTHER" id="PTHR34501">
    <property type="entry name" value="PROTEIN YDDL-RELATED"/>
    <property type="match status" value="1"/>
</dbReference>
<evidence type="ECO:0000256" key="4">
    <source>
        <dbReference type="ARBA" id="ARBA00022452"/>
    </source>
</evidence>
<evidence type="ECO:0000256" key="11">
    <source>
        <dbReference type="SAM" id="SignalP"/>
    </source>
</evidence>
<dbReference type="GO" id="GO:0009279">
    <property type="term" value="C:cell outer membrane"/>
    <property type="evidence" value="ECO:0007669"/>
    <property type="project" value="UniProtKB-SubCell"/>
</dbReference>
<keyword evidence="14" id="KW-1185">Reference proteome</keyword>
<feature type="domain" description="Porin" evidence="12">
    <location>
        <begin position="10"/>
        <end position="311"/>
    </location>
</feature>
<dbReference type="InterPro" id="IPR002299">
    <property type="entry name" value="Porin_Neis"/>
</dbReference>
<keyword evidence="3" id="KW-0813">Transport</keyword>
<dbReference type="GO" id="GO:0046930">
    <property type="term" value="C:pore complex"/>
    <property type="evidence" value="ECO:0007669"/>
    <property type="project" value="UniProtKB-KW"/>
</dbReference>
<feature type="signal peptide" evidence="11">
    <location>
        <begin position="1"/>
        <end position="19"/>
    </location>
</feature>
<name>A0A5E4TZS3_9BURK</name>
<dbReference type="GO" id="GO:0015288">
    <property type="term" value="F:porin activity"/>
    <property type="evidence" value="ECO:0007669"/>
    <property type="project" value="UniProtKB-KW"/>
</dbReference>
<evidence type="ECO:0000256" key="1">
    <source>
        <dbReference type="ARBA" id="ARBA00004571"/>
    </source>
</evidence>
<dbReference type="EMBL" id="CABPSI010000002">
    <property type="protein sequence ID" value="VVD93310.1"/>
    <property type="molecule type" value="Genomic_DNA"/>
</dbReference>
<keyword evidence="8" id="KW-0626">Porin</keyword>
<evidence type="ECO:0000256" key="5">
    <source>
        <dbReference type="ARBA" id="ARBA00022692"/>
    </source>
</evidence>
<keyword evidence="6 11" id="KW-0732">Signal</keyword>
<reference evidence="13 14" key="1">
    <citation type="submission" date="2019-08" db="EMBL/GenBank/DDBJ databases">
        <authorList>
            <person name="Peeters C."/>
        </authorList>
    </citation>
    <scope>NUCLEOTIDE SEQUENCE [LARGE SCALE GENOMIC DNA]</scope>
    <source>
        <strain evidence="13 14">LMG 31115</strain>
    </source>
</reference>
<keyword evidence="4" id="KW-1134">Transmembrane beta strand</keyword>
<dbReference type="InterPro" id="IPR023614">
    <property type="entry name" value="Porin_dom_sf"/>
</dbReference>
<dbReference type="GO" id="GO:0034220">
    <property type="term" value="P:monoatomic ion transmembrane transport"/>
    <property type="evidence" value="ECO:0007669"/>
    <property type="project" value="InterPro"/>
</dbReference>
<dbReference type="CDD" id="cd00342">
    <property type="entry name" value="gram_neg_porins"/>
    <property type="match status" value="1"/>
</dbReference>
<dbReference type="AlphaFoldDB" id="A0A5E4TZS3"/>
<evidence type="ECO:0000256" key="10">
    <source>
        <dbReference type="ARBA" id="ARBA00023237"/>
    </source>
</evidence>
<evidence type="ECO:0000259" key="12">
    <source>
        <dbReference type="Pfam" id="PF13609"/>
    </source>
</evidence>
<evidence type="ECO:0000256" key="9">
    <source>
        <dbReference type="ARBA" id="ARBA00023136"/>
    </source>
</evidence>
<evidence type="ECO:0000256" key="8">
    <source>
        <dbReference type="ARBA" id="ARBA00023114"/>
    </source>
</evidence>
<keyword evidence="10" id="KW-0998">Cell outer membrane</keyword>
<dbReference type="Proteomes" id="UP000333828">
    <property type="component" value="Unassembled WGS sequence"/>
</dbReference>
<dbReference type="RefSeq" id="WP_174996024.1">
    <property type="nucleotide sequence ID" value="NZ_CABPSI010000002.1"/>
</dbReference>
<dbReference type="Gene3D" id="2.40.160.10">
    <property type="entry name" value="Porin"/>
    <property type="match status" value="1"/>
</dbReference>
<organism evidence="13 14">
    <name type="scientific">Pandoraea iniqua</name>
    <dbReference type="NCBI Taxonomy" id="2508288"/>
    <lineage>
        <taxon>Bacteria</taxon>
        <taxon>Pseudomonadati</taxon>
        <taxon>Pseudomonadota</taxon>
        <taxon>Betaproteobacteria</taxon>
        <taxon>Burkholderiales</taxon>
        <taxon>Burkholderiaceae</taxon>
        <taxon>Pandoraea</taxon>
    </lineage>
</organism>
<proteinExistence type="predicted"/>
<dbReference type="PANTHER" id="PTHR34501:SF9">
    <property type="entry name" value="MAJOR OUTER MEMBRANE PROTEIN P.IA"/>
    <property type="match status" value="1"/>
</dbReference>
<sequence length="380" mass="40243">MKHWIACLPLAACSLSAFAQSNVTIYGAVDAAMTYVNNSGGKSAWQAASGGRAGDKFGFSGVEDLGGGLSAIFTLEAGFNIMNGASQPANTMFGRQAFVGFSDKRLGTLTIGHQYSMTNDYFVPLSTSFMFAGGLGATLGDIDGSWNYNKINNVIKYESQTYAGLKFSTMLSLGNVAGNFAQDRTYGFGASYTSGGLQVAGAYMNMRTPGTSIFGAATSAQPGAAYSNPVTNPIFQNYVTANSEQVVGGGAKYTWGNSQMSAMYENVRFLDIVRTAANPLAPLNAVFNNYQINYGYSFSPRTMAGIGYQYSFAPGGHYQSVEGGAAYNFSKTTYLYGIVVWQHASGHDSTGNVAVADIFGLTASTTPNQMAVRVGLRKLF</sequence>
<dbReference type="InterPro" id="IPR001702">
    <property type="entry name" value="Porin_Gram-ve"/>
</dbReference>
<evidence type="ECO:0000256" key="6">
    <source>
        <dbReference type="ARBA" id="ARBA00022729"/>
    </source>
</evidence>
<comment type="subcellular location">
    <subcellularLocation>
        <location evidence="1">Cell outer membrane</location>
        <topology evidence="1">Multi-pass membrane protein</topology>
    </subcellularLocation>
</comment>
<gene>
    <name evidence="13" type="ORF">PIN31115_01712</name>
</gene>
<dbReference type="PRINTS" id="PR00184">
    <property type="entry name" value="NEISSPPORIN"/>
</dbReference>
<dbReference type="InterPro" id="IPR050298">
    <property type="entry name" value="Gram-neg_bact_OMP"/>
</dbReference>
<dbReference type="PRINTS" id="PR00182">
    <property type="entry name" value="ECOLNEIPORIN"/>
</dbReference>
<feature type="chain" id="PRO_5022891418" evidence="11">
    <location>
        <begin position="20"/>
        <end position="380"/>
    </location>
</feature>
<protein>
    <submittedName>
        <fullName evidence="13">Outer membrane porin protein</fullName>
    </submittedName>
</protein>
<evidence type="ECO:0000256" key="2">
    <source>
        <dbReference type="ARBA" id="ARBA00011233"/>
    </source>
</evidence>
<keyword evidence="7" id="KW-0406">Ion transport</keyword>
<accession>A0A5E4TZS3</accession>
<keyword evidence="5" id="KW-0812">Transmembrane</keyword>
<dbReference type="SUPFAM" id="SSF56935">
    <property type="entry name" value="Porins"/>
    <property type="match status" value="1"/>
</dbReference>
<evidence type="ECO:0000313" key="13">
    <source>
        <dbReference type="EMBL" id="VVD93310.1"/>
    </source>
</evidence>
<evidence type="ECO:0000313" key="14">
    <source>
        <dbReference type="Proteomes" id="UP000333828"/>
    </source>
</evidence>